<dbReference type="Gene3D" id="2.40.10.10">
    <property type="entry name" value="Trypsin-like serine proteases"/>
    <property type="match status" value="1"/>
</dbReference>
<evidence type="ECO:0000259" key="3">
    <source>
        <dbReference type="PROSITE" id="PS50240"/>
    </source>
</evidence>
<feature type="domain" description="Peptidase S1" evidence="3">
    <location>
        <begin position="44"/>
        <end position="333"/>
    </location>
</feature>
<evidence type="ECO:0000313" key="4">
    <source>
        <dbReference type="EMBL" id="MFC3458835.1"/>
    </source>
</evidence>
<dbReference type="InterPro" id="IPR013424">
    <property type="entry name" value="Ice-binding_C"/>
</dbReference>
<comment type="caution">
    <text evidence="4">The sequence shown here is derived from an EMBL/GenBank/DDBJ whole genome shotgun (WGS) entry which is preliminary data.</text>
</comment>
<dbReference type="Proteomes" id="UP001595665">
    <property type="component" value="Unassembled WGS sequence"/>
</dbReference>
<dbReference type="EC" id="3.4.21.-" evidence="4"/>
<dbReference type="InterPro" id="IPR018114">
    <property type="entry name" value="TRYPSIN_HIS"/>
</dbReference>
<evidence type="ECO:0000256" key="2">
    <source>
        <dbReference type="SAM" id="SignalP"/>
    </source>
</evidence>
<dbReference type="NCBIfam" id="TIGR02595">
    <property type="entry name" value="PEP_CTERM"/>
    <property type="match status" value="1"/>
</dbReference>
<dbReference type="SMART" id="SM00020">
    <property type="entry name" value="Tryp_SPc"/>
    <property type="match status" value="1"/>
</dbReference>
<keyword evidence="5" id="KW-1185">Reference proteome</keyword>
<keyword evidence="4" id="KW-0378">Hydrolase</keyword>
<keyword evidence="2" id="KW-0732">Signal</keyword>
<dbReference type="PROSITE" id="PS00134">
    <property type="entry name" value="TRYPSIN_HIS"/>
    <property type="match status" value="1"/>
</dbReference>
<keyword evidence="1" id="KW-1015">Disulfide bond</keyword>
<evidence type="ECO:0000313" key="5">
    <source>
        <dbReference type="Proteomes" id="UP001595665"/>
    </source>
</evidence>
<dbReference type="InterPro" id="IPR043504">
    <property type="entry name" value="Peptidase_S1_PA_chymotrypsin"/>
</dbReference>
<dbReference type="InterPro" id="IPR050430">
    <property type="entry name" value="Peptidase_S1"/>
</dbReference>
<dbReference type="EMBL" id="JBHRVV010000001">
    <property type="protein sequence ID" value="MFC3458835.1"/>
    <property type="molecule type" value="Genomic_DNA"/>
</dbReference>
<dbReference type="PANTHER" id="PTHR24276:SF98">
    <property type="entry name" value="FI18310P1-RELATED"/>
    <property type="match status" value="1"/>
</dbReference>
<dbReference type="InterPro" id="IPR001254">
    <property type="entry name" value="Trypsin_dom"/>
</dbReference>
<dbReference type="InterPro" id="IPR009003">
    <property type="entry name" value="Peptidase_S1_PA"/>
</dbReference>
<sequence length="365" mass="37832">MLNRNLSLKKIAGSVVAAGFVFGMGSAHAGSIAATPGSIVTPAITSGALPDTPGAHVDPNSPASKFSGVVSINIRYDGQSYICSGALVGKRQVVSAGHCVDTNGNGSYVDLKKPGSDVRVVFNAASSGPGTAVINASSFAVHKDYQGFNNCPDGSLGCVNDDVAVITLAQDAPDSAKIYKVAVNPINAGTHITMAGYGTSGDGVNGYYISPDFRVKRTGENYVDLIDLDDEQDFEGGNQEVYYADFDGAGRDTFCDFFGVCTPVLPNDRESGIGGGDSGGPSFVEMYGELMLVANNTFSGRFTSLGYKEGTFGTYFGGMIMGGYKDFLYTATGGNITLVPEPTSVALLGLGALMLGGAARRRKQK</sequence>
<dbReference type="PROSITE" id="PS50240">
    <property type="entry name" value="TRYPSIN_DOM"/>
    <property type="match status" value="1"/>
</dbReference>
<dbReference type="Pfam" id="PF07589">
    <property type="entry name" value="PEP-CTERM"/>
    <property type="match status" value="1"/>
</dbReference>
<dbReference type="Pfam" id="PF00089">
    <property type="entry name" value="Trypsin"/>
    <property type="match status" value="1"/>
</dbReference>
<dbReference type="RefSeq" id="WP_312549756.1">
    <property type="nucleotide sequence ID" value="NZ_JBHRVV010000001.1"/>
</dbReference>
<feature type="chain" id="PRO_5046988495" evidence="2">
    <location>
        <begin position="30"/>
        <end position="365"/>
    </location>
</feature>
<feature type="signal peptide" evidence="2">
    <location>
        <begin position="1"/>
        <end position="29"/>
    </location>
</feature>
<dbReference type="GO" id="GO:0016787">
    <property type="term" value="F:hydrolase activity"/>
    <property type="evidence" value="ECO:0007669"/>
    <property type="project" value="UniProtKB-KW"/>
</dbReference>
<accession>A0ABV7PJL2</accession>
<evidence type="ECO:0000256" key="1">
    <source>
        <dbReference type="ARBA" id="ARBA00023157"/>
    </source>
</evidence>
<name>A0ABV7PJL2_9BURK</name>
<gene>
    <name evidence="4" type="ORF">ACFOPH_11360</name>
</gene>
<organism evidence="4 5">
    <name type="scientific">Massilia haematophila</name>
    <dbReference type="NCBI Taxonomy" id="457923"/>
    <lineage>
        <taxon>Bacteria</taxon>
        <taxon>Pseudomonadati</taxon>
        <taxon>Pseudomonadota</taxon>
        <taxon>Betaproteobacteria</taxon>
        <taxon>Burkholderiales</taxon>
        <taxon>Oxalobacteraceae</taxon>
        <taxon>Telluria group</taxon>
        <taxon>Massilia</taxon>
    </lineage>
</organism>
<protein>
    <submittedName>
        <fullName evidence="4">Trypsin-like serine protease</fullName>
        <ecNumber evidence="4">3.4.21.-</ecNumber>
    </submittedName>
</protein>
<dbReference type="SUPFAM" id="SSF50494">
    <property type="entry name" value="Trypsin-like serine proteases"/>
    <property type="match status" value="1"/>
</dbReference>
<reference evidence="5" key="1">
    <citation type="journal article" date="2019" name="Int. J. Syst. Evol. Microbiol.">
        <title>The Global Catalogue of Microorganisms (GCM) 10K type strain sequencing project: providing services to taxonomists for standard genome sequencing and annotation.</title>
        <authorList>
            <consortium name="The Broad Institute Genomics Platform"/>
            <consortium name="The Broad Institute Genome Sequencing Center for Infectious Disease"/>
            <person name="Wu L."/>
            <person name="Ma J."/>
        </authorList>
    </citation>
    <scope>NUCLEOTIDE SEQUENCE [LARGE SCALE GENOMIC DNA]</scope>
    <source>
        <strain evidence="5">CCM 7480</strain>
    </source>
</reference>
<dbReference type="PANTHER" id="PTHR24276">
    <property type="entry name" value="POLYSERASE-RELATED"/>
    <property type="match status" value="1"/>
</dbReference>
<proteinExistence type="predicted"/>